<organism evidence="1 2">
    <name type="scientific">Globodera pallida</name>
    <name type="common">Potato cyst nematode worm</name>
    <name type="synonym">Heterodera pallida</name>
    <dbReference type="NCBI Taxonomy" id="36090"/>
    <lineage>
        <taxon>Eukaryota</taxon>
        <taxon>Metazoa</taxon>
        <taxon>Ecdysozoa</taxon>
        <taxon>Nematoda</taxon>
        <taxon>Chromadorea</taxon>
        <taxon>Rhabditida</taxon>
        <taxon>Tylenchina</taxon>
        <taxon>Tylenchomorpha</taxon>
        <taxon>Tylenchoidea</taxon>
        <taxon>Heteroderidae</taxon>
        <taxon>Heteroderinae</taxon>
        <taxon>Globodera</taxon>
    </lineage>
</organism>
<protein>
    <submittedName>
        <fullName evidence="2">Uncharacterized protein</fullName>
    </submittedName>
</protein>
<proteinExistence type="predicted"/>
<reference evidence="1" key="2">
    <citation type="submission" date="2014-05" db="EMBL/GenBank/DDBJ databases">
        <title>The genome and life-stage specific transcriptomes of Globodera pallida elucidate key aspects of plant parasitism by a cyst nematode.</title>
        <authorList>
            <person name="Cotton J.A."/>
            <person name="Lilley C.J."/>
            <person name="Jones L.M."/>
            <person name="Kikuchi T."/>
            <person name="Reid A.J."/>
            <person name="Thorpe P."/>
            <person name="Tsai I.J."/>
            <person name="Beasley H."/>
            <person name="Blok V."/>
            <person name="Cock P.J.A."/>
            <person name="Van den Akker S.E."/>
            <person name="Holroyd N."/>
            <person name="Hunt M."/>
            <person name="Mantelin S."/>
            <person name="Naghra H."/>
            <person name="Pain A."/>
            <person name="Palomares-Rius J.E."/>
            <person name="Zarowiecki M."/>
            <person name="Berriman M."/>
            <person name="Jones J.T."/>
            <person name="Urwin P.E."/>
        </authorList>
    </citation>
    <scope>NUCLEOTIDE SEQUENCE [LARGE SCALE GENOMIC DNA]</scope>
    <source>
        <strain evidence="1">Lindley</strain>
    </source>
</reference>
<reference evidence="2" key="3">
    <citation type="submission" date="2016-06" db="UniProtKB">
        <authorList>
            <consortium name="WormBaseParasite"/>
        </authorList>
    </citation>
    <scope>IDENTIFICATION</scope>
</reference>
<evidence type="ECO:0000313" key="1">
    <source>
        <dbReference type="Proteomes" id="UP000050741"/>
    </source>
</evidence>
<sequence length="100" mass="10641">MARIGPDKEEVKRSSNYDYPNMAYKVEVKQQFQPVVQPSVAGAMGQADEAGQPVEGGEVTGQAVDGGQIGHAVDGGQIGHAGSELVEIEVEFGFYDPEYP</sequence>
<dbReference type="Proteomes" id="UP000050741">
    <property type="component" value="Unassembled WGS sequence"/>
</dbReference>
<keyword evidence="1" id="KW-1185">Reference proteome</keyword>
<name>A0A183C360_GLOPA</name>
<dbReference type="AlphaFoldDB" id="A0A183C360"/>
<evidence type="ECO:0000313" key="2">
    <source>
        <dbReference type="WBParaSite" id="GPLIN_000730400"/>
    </source>
</evidence>
<reference evidence="1" key="1">
    <citation type="submission" date="2013-12" db="EMBL/GenBank/DDBJ databases">
        <authorList>
            <person name="Aslett M."/>
        </authorList>
    </citation>
    <scope>NUCLEOTIDE SEQUENCE [LARGE SCALE GENOMIC DNA]</scope>
    <source>
        <strain evidence="1">Lindley</strain>
    </source>
</reference>
<accession>A0A183C360</accession>
<dbReference type="WBParaSite" id="GPLIN_000730400">
    <property type="protein sequence ID" value="GPLIN_000730400"/>
    <property type="gene ID" value="GPLIN_000730400"/>
</dbReference>